<feature type="region of interest" description="Disordered" evidence="1">
    <location>
        <begin position="630"/>
        <end position="669"/>
    </location>
</feature>
<feature type="compositionally biased region" description="Basic and acidic residues" evidence="1">
    <location>
        <begin position="423"/>
        <end position="432"/>
    </location>
</feature>
<dbReference type="AlphaFoldDB" id="A0A914H2J1"/>
<feature type="compositionally biased region" description="Basic and acidic residues" evidence="1">
    <location>
        <begin position="658"/>
        <end position="669"/>
    </location>
</feature>
<dbReference type="Proteomes" id="UP000887572">
    <property type="component" value="Unplaced"/>
</dbReference>
<evidence type="ECO:0000313" key="2">
    <source>
        <dbReference type="Proteomes" id="UP000887572"/>
    </source>
</evidence>
<accession>A0A914H2J1</accession>
<sequence>MDSLVDQSFFSARHESVGEWQRQAGHTWHCQRGIANVTLPTWQYTLTKCSMPSNEAMNASTAAGKALRVGGQAIKTGVRGNFKKVVESAAQKANKVPGPVKNAGNLGKIVQNVSHAPQFHSFEQFRTMATETLKQQWKVSETCIKNVKSKMLFGLDKLPPNAQQLVHVPMSLTSKSVTVDAVKNAMHKIGHQMYGSICSMSNKIKTLPPKTSALLAMIFGFADVNHTRDEWTQASLTGIINPDSAGFSLPRTLEEFKEGLANAAMDILPDFAFAVPVAMFVANPPAAMLWAGWIAVGEYFAKKSWSLILRDVVLPTKQGENFKKMLEENKLPAKRVFKKEEDAEEDGGNKEMMEPVDGVEEAEESEGKQERVSIKDAIADSQVDSNLYQYLFMNTLRAYFVIGTSIYSYFADEIVKKEEEDLKIKQKTDQKENTAGSSAKIKQKTDKKENTASLFSKWVKNMVNINRVITEELHEEERKNFQALAKEIAHRIIYKKAGPVDEDPLQTTANLISEMSSSPAVLEEMVKVKLGNSTNPKHEKQIEAFKKQNGFVANNAGIQFLPIFNEDEMNELNGLFKKKVNEVIQQNNAVKQFIKAGEQQHNKKREKAKEKWQNGGTAAMQMNVAAKKLSEAGSNNRQRQQNVVTQGASPKGTNPLLKRGESKGLHEVL</sequence>
<feature type="region of interest" description="Disordered" evidence="1">
    <location>
        <begin position="338"/>
        <end position="373"/>
    </location>
</feature>
<keyword evidence="2" id="KW-1185">Reference proteome</keyword>
<feature type="region of interest" description="Disordered" evidence="1">
    <location>
        <begin position="423"/>
        <end position="446"/>
    </location>
</feature>
<organism evidence="2 3">
    <name type="scientific">Globodera rostochiensis</name>
    <name type="common">Golden nematode worm</name>
    <name type="synonym">Heterodera rostochiensis</name>
    <dbReference type="NCBI Taxonomy" id="31243"/>
    <lineage>
        <taxon>Eukaryota</taxon>
        <taxon>Metazoa</taxon>
        <taxon>Ecdysozoa</taxon>
        <taxon>Nematoda</taxon>
        <taxon>Chromadorea</taxon>
        <taxon>Rhabditida</taxon>
        <taxon>Tylenchina</taxon>
        <taxon>Tylenchomorpha</taxon>
        <taxon>Tylenchoidea</taxon>
        <taxon>Heteroderidae</taxon>
        <taxon>Heteroderinae</taxon>
        <taxon>Globodera</taxon>
    </lineage>
</organism>
<proteinExistence type="predicted"/>
<protein>
    <submittedName>
        <fullName evidence="3">Uncharacterized protein</fullName>
    </submittedName>
</protein>
<feature type="compositionally biased region" description="Low complexity" evidence="1">
    <location>
        <begin position="635"/>
        <end position="644"/>
    </location>
</feature>
<name>A0A914H2J1_GLORO</name>
<reference evidence="3" key="1">
    <citation type="submission" date="2022-11" db="UniProtKB">
        <authorList>
            <consortium name="WormBaseParasite"/>
        </authorList>
    </citation>
    <scope>IDENTIFICATION</scope>
</reference>
<evidence type="ECO:0000313" key="3">
    <source>
        <dbReference type="WBParaSite" id="Gr19_v10_g1328.t1"/>
    </source>
</evidence>
<dbReference type="WBParaSite" id="Gr19_v10_g1328.t1">
    <property type="protein sequence ID" value="Gr19_v10_g1328.t1"/>
    <property type="gene ID" value="Gr19_v10_g1328"/>
</dbReference>
<evidence type="ECO:0000256" key="1">
    <source>
        <dbReference type="SAM" id="MobiDB-lite"/>
    </source>
</evidence>